<keyword evidence="5 8" id="KW-1133">Transmembrane helix</keyword>
<feature type="domain" description="FHA" evidence="9">
    <location>
        <begin position="530"/>
        <end position="584"/>
    </location>
</feature>
<dbReference type="InterPro" id="IPR008984">
    <property type="entry name" value="SMAD_FHA_dom_sf"/>
</dbReference>
<evidence type="ECO:0000256" key="8">
    <source>
        <dbReference type="SAM" id="Phobius"/>
    </source>
</evidence>
<evidence type="ECO:0000256" key="6">
    <source>
        <dbReference type="ARBA" id="ARBA00023136"/>
    </source>
</evidence>
<keyword evidence="2" id="KW-1003">Cell membrane</keyword>
<dbReference type="PANTHER" id="PTHR36115:SF6">
    <property type="entry name" value="PROLINE-RICH ANTIGEN HOMOLOG"/>
    <property type="match status" value="1"/>
</dbReference>
<evidence type="ECO:0000313" key="11">
    <source>
        <dbReference type="Proteomes" id="UP000722125"/>
    </source>
</evidence>
<dbReference type="PANTHER" id="PTHR36115">
    <property type="entry name" value="PROLINE-RICH ANTIGEN HOMOLOG-RELATED"/>
    <property type="match status" value="1"/>
</dbReference>
<name>A0ABS5TYM3_9CELL</name>
<feature type="region of interest" description="Disordered" evidence="7">
    <location>
        <begin position="30"/>
        <end position="52"/>
    </location>
</feature>
<feature type="compositionally biased region" description="Low complexity" evidence="7">
    <location>
        <begin position="109"/>
        <end position="127"/>
    </location>
</feature>
<dbReference type="Pfam" id="PF00498">
    <property type="entry name" value="FHA"/>
    <property type="match status" value="1"/>
</dbReference>
<keyword evidence="4 8" id="KW-0812">Transmembrane</keyword>
<dbReference type="Proteomes" id="UP000722125">
    <property type="component" value="Unassembled WGS sequence"/>
</dbReference>
<accession>A0ABS5TYM3</accession>
<keyword evidence="6 8" id="KW-0472">Membrane</keyword>
<proteinExistence type="predicted"/>
<feature type="compositionally biased region" description="Low complexity" evidence="7">
    <location>
        <begin position="372"/>
        <end position="412"/>
    </location>
</feature>
<evidence type="ECO:0000256" key="7">
    <source>
        <dbReference type="SAM" id="MobiDB-lite"/>
    </source>
</evidence>
<dbReference type="Pfam" id="PF13240">
    <property type="entry name" value="Zn_Ribbon_1"/>
    <property type="match status" value="1"/>
</dbReference>
<organism evidence="10 11">
    <name type="scientific">Cellulomonas fulva</name>
    <dbReference type="NCBI Taxonomy" id="2835530"/>
    <lineage>
        <taxon>Bacteria</taxon>
        <taxon>Bacillati</taxon>
        <taxon>Actinomycetota</taxon>
        <taxon>Actinomycetes</taxon>
        <taxon>Micrococcales</taxon>
        <taxon>Cellulomonadaceae</taxon>
        <taxon>Cellulomonas</taxon>
    </lineage>
</organism>
<feature type="transmembrane region" description="Helical" evidence="8">
    <location>
        <begin position="144"/>
        <end position="168"/>
    </location>
</feature>
<keyword evidence="11" id="KW-1185">Reference proteome</keyword>
<dbReference type="EMBL" id="JAHBOH010000001">
    <property type="protein sequence ID" value="MBT0994253.1"/>
    <property type="molecule type" value="Genomic_DNA"/>
</dbReference>
<feature type="region of interest" description="Disordered" evidence="7">
    <location>
        <begin position="90"/>
        <end position="127"/>
    </location>
</feature>
<feature type="compositionally biased region" description="Pro residues" evidence="7">
    <location>
        <begin position="339"/>
        <end position="371"/>
    </location>
</feature>
<feature type="compositionally biased region" description="Low complexity" evidence="7">
    <location>
        <begin position="450"/>
        <end position="464"/>
    </location>
</feature>
<sequence>MSARVCGTCGAELEQGAMFCAECGARVGAAPQQATGPVPPPPGAVSTAPPAYGPTSAPLPAVPPAAVAPARPGAVPPPAPVAPAAPADLPAAAAAPGSPSLAAPPPPAAEAAGPETGGRRATAARPTGEFPVVPGSVAPVGRRVAAYAIDLVAVAVLGGIGLGIALAVTGTPEPGEVPDVSGALVLPYVLSGLGGLALWISESVTGATLGGAVLGIRTVSARTGRPAGLLAIFLRSLVVGVGSLACGVGNWVVAASGAFDKTPAQRGWHDKAAGTIVLRAAATGVARTATDPDAAWDDAVARAVGGHRAPTGPMGTGRMGTGPLDTGPTSAGTASASLPVPPPPPGPAAPSLAPPPPAAPAPVPAPAPAPAAGPARTAAVAPAAPADATAGGPARDAGTTEAGTTVAGTTEADGTVGQVIGLVPLPPGVGAQRDAPRSPAEGLITGLPRSAADAPPSADASAPEPAAPPVTAQDAPAGRPAGPRRDLVEDFDELELTRMRTSDDLHPTPAVQGLRLVFDTGERVDVVGDGVVGRAPTPQPGVDHVVAIDDPARSVSKVHLAFGPTEGTEELWVMDRGSTNGTVVVRPDGTAATLPEGARATVGPGWTVRFGERSVTIERR</sequence>
<reference evidence="10 11" key="1">
    <citation type="submission" date="2021-05" db="EMBL/GenBank/DDBJ databases">
        <title>Description of Cellulomonas sp. DKR-3 sp. nov.</title>
        <authorList>
            <person name="Dahal R.H."/>
            <person name="Chaudhary D.K."/>
        </authorList>
    </citation>
    <scope>NUCLEOTIDE SEQUENCE [LARGE SCALE GENOMIC DNA]</scope>
    <source>
        <strain evidence="10 11">DKR-3</strain>
    </source>
</reference>
<evidence type="ECO:0000256" key="4">
    <source>
        <dbReference type="ARBA" id="ARBA00022692"/>
    </source>
</evidence>
<dbReference type="Pfam" id="PF06271">
    <property type="entry name" value="RDD"/>
    <property type="match status" value="1"/>
</dbReference>
<keyword evidence="3" id="KW-0597">Phosphoprotein</keyword>
<dbReference type="Gene3D" id="2.60.200.20">
    <property type="match status" value="1"/>
</dbReference>
<feature type="transmembrane region" description="Helical" evidence="8">
    <location>
        <begin position="228"/>
        <end position="253"/>
    </location>
</feature>
<feature type="transmembrane region" description="Helical" evidence="8">
    <location>
        <begin position="188"/>
        <end position="216"/>
    </location>
</feature>
<evidence type="ECO:0000313" key="10">
    <source>
        <dbReference type="EMBL" id="MBT0994253.1"/>
    </source>
</evidence>
<feature type="region of interest" description="Disordered" evidence="7">
    <location>
        <begin position="305"/>
        <end position="412"/>
    </location>
</feature>
<comment type="subcellular location">
    <subcellularLocation>
        <location evidence="1">Cell membrane</location>
        <topology evidence="1">Multi-pass membrane protein</topology>
    </subcellularLocation>
</comment>
<comment type="caution">
    <text evidence="10">The sequence shown here is derived from an EMBL/GenBank/DDBJ whole genome shotgun (WGS) entry which is preliminary data.</text>
</comment>
<feature type="region of interest" description="Disordered" evidence="7">
    <location>
        <begin position="425"/>
        <end position="486"/>
    </location>
</feature>
<dbReference type="RefSeq" id="WP_214349049.1">
    <property type="nucleotide sequence ID" value="NZ_JAHBOH010000001.1"/>
</dbReference>
<evidence type="ECO:0000259" key="9">
    <source>
        <dbReference type="PROSITE" id="PS50006"/>
    </source>
</evidence>
<gene>
    <name evidence="10" type="ORF">KIN34_08130</name>
</gene>
<evidence type="ECO:0000256" key="1">
    <source>
        <dbReference type="ARBA" id="ARBA00004651"/>
    </source>
</evidence>
<evidence type="ECO:0000256" key="5">
    <source>
        <dbReference type="ARBA" id="ARBA00022989"/>
    </source>
</evidence>
<dbReference type="SUPFAM" id="SSF49879">
    <property type="entry name" value="SMAD/FHA domain"/>
    <property type="match status" value="1"/>
</dbReference>
<dbReference type="InterPro" id="IPR010432">
    <property type="entry name" value="RDD"/>
</dbReference>
<dbReference type="InterPro" id="IPR026870">
    <property type="entry name" value="Zinc_ribbon_dom"/>
</dbReference>
<dbReference type="InterPro" id="IPR051791">
    <property type="entry name" value="Pra-immunoreactive"/>
</dbReference>
<protein>
    <submittedName>
        <fullName evidence="10">RDD family protein</fullName>
    </submittedName>
</protein>
<evidence type="ECO:0000256" key="3">
    <source>
        <dbReference type="ARBA" id="ARBA00022553"/>
    </source>
</evidence>
<dbReference type="InterPro" id="IPR000253">
    <property type="entry name" value="FHA_dom"/>
</dbReference>
<dbReference type="PROSITE" id="PS50006">
    <property type="entry name" value="FHA_DOMAIN"/>
    <property type="match status" value="1"/>
</dbReference>
<dbReference type="CDD" id="cd00060">
    <property type="entry name" value="FHA"/>
    <property type="match status" value="1"/>
</dbReference>
<evidence type="ECO:0000256" key="2">
    <source>
        <dbReference type="ARBA" id="ARBA00022475"/>
    </source>
</evidence>
<feature type="compositionally biased region" description="Low complexity" evidence="7">
    <location>
        <begin position="90"/>
        <end position="101"/>
    </location>
</feature>